<dbReference type="InterPro" id="IPR011146">
    <property type="entry name" value="HIT-like"/>
</dbReference>
<dbReference type="RefSeq" id="WP_197316253.1">
    <property type="nucleotide sequence ID" value="NZ_JADZSC010000001.1"/>
</dbReference>
<evidence type="ECO:0000256" key="1">
    <source>
        <dbReference type="PROSITE-ProRule" id="PRU00464"/>
    </source>
</evidence>
<dbReference type="Proteomes" id="UP000614490">
    <property type="component" value="Unassembled WGS sequence"/>
</dbReference>
<sequence length="128" mass="14762">MENCVFCQTDLDGEQEVVFENDTCMFLQKEQRILTGSGLIVPKAHKETVFDLSEDEWADTQSLMLEVKQWMDVTYKPDGYNIGWNSGAAGGQHIFHAHMHIIPRFAEESYAGKGIRHWLKQESNRRIT</sequence>
<dbReference type="PANTHER" id="PTHR42997">
    <property type="entry name" value="HIT FAMILY HYDROLASE"/>
    <property type="match status" value="1"/>
</dbReference>
<gene>
    <name evidence="3" type="ORF">H0267_05455</name>
</gene>
<dbReference type="Gene3D" id="3.30.428.10">
    <property type="entry name" value="HIT-like"/>
    <property type="match status" value="1"/>
</dbReference>
<proteinExistence type="predicted"/>
<feature type="short sequence motif" description="Histidine triad motif" evidence="1">
    <location>
        <begin position="96"/>
        <end position="100"/>
    </location>
</feature>
<comment type="caution">
    <text evidence="3">The sequence shown here is derived from an EMBL/GenBank/DDBJ whole genome shotgun (WGS) entry which is preliminary data.</text>
</comment>
<organism evidence="3 4">
    <name type="scientific">Halobacillus yeomjeoni</name>
    <dbReference type="NCBI Taxonomy" id="311194"/>
    <lineage>
        <taxon>Bacteria</taxon>
        <taxon>Bacillati</taxon>
        <taxon>Bacillota</taxon>
        <taxon>Bacilli</taxon>
        <taxon>Bacillales</taxon>
        <taxon>Bacillaceae</taxon>
        <taxon>Halobacillus</taxon>
    </lineage>
</organism>
<dbReference type="SUPFAM" id="SSF54197">
    <property type="entry name" value="HIT-like"/>
    <property type="match status" value="1"/>
</dbReference>
<evidence type="ECO:0000313" key="4">
    <source>
        <dbReference type="Proteomes" id="UP000614490"/>
    </source>
</evidence>
<dbReference type="PROSITE" id="PS51084">
    <property type="entry name" value="HIT_2"/>
    <property type="match status" value="1"/>
</dbReference>
<keyword evidence="4" id="KW-1185">Reference proteome</keyword>
<dbReference type="Pfam" id="PF01230">
    <property type="entry name" value="HIT"/>
    <property type="match status" value="1"/>
</dbReference>
<dbReference type="InterPro" id="IPR052908">
    <property type="entry name" value="AP-4-A_phosphorylase"/>
</dbReference>
<dbReference type="EMBL" id="JADZSC010000001">
    <property type="protein sequence ID" value="MBH0229658.1"/>
    <property type="molecule type" value="Genomic_DNA"/>
</dbReference>
<protein>
    <submittedName>
        <fullName evidence="3">HIT domain-containing protein</fullName>
    </submittedName>
</protein>
<name>A0A931HUH9_9BACI</name>
<accession>A0A931HUH9</accession>
<dbReference type="AlphaFoldDB" id="A0A931HUH9"/>
<evidence type="ECO:0000259" key="2">
    <source>
        <dbReference type="PROSITE" id="PS51084"/>
    </source>
</evidence>
<evidence type="ECO:0000313" key="3">
    <source>
        <dbReference type="EMBL" id="MBH0229658.1"/>
    </source>
</evidence>
<dbReference type="GO" id="GO:0003824">
    <property type="term" value="F:catalytic activity"/>
    <property type="evidence" value="ECO:0007669"/>
    <property type="project" value="InterPro"/>
</dbReference>
<dbReference type="InterPro" id="IPR036265">
    <property type="entry name" value="HIT-like_sf"/>
</dbReference>
<reference evidence="3 4" key="1">
    <citation type="journal article" date="2005" name="Int. J. Syst. Evol. Microbiol.">
        <title>Halobacillus yeomjeoni sp. nov., isolated from a marine solar saltern in Korea.</title>
        <authorList>
            <person name="Yoon J.H."/>
            <person name="Kang S.J."/>
            <person name="Lee C.H."/>
            <person name="Oh H.W."/>
            <person name="Oh T.K."/>
        </authorList>
    </citation>
    <scope>NUCLEOTIDE SEQUENCE [LARGE SCALE GENOMIC DNA]</scope>
    <source>
        <strain evidence="3 4">KCTC 3957</strain>
    </source>
</reference>
<dbReference type="PANTHER" id="PTHR42997:SF1">
    <property type="entry name" value="AP-4-A PHOSPHORYLASE"/>
    <property type="match status" value="1"/>
</dbReference>
<feature type="domain" description="HIT" evidence="2">
    <location>
        <begin position="5"/>
        <end position="111"/>
    </location>
</feature>